<gene>
    <name evidence="3" type="ORF">K1X13_06140</name>
</gene>
<dbReference type="InterPro" id="IPR029058">
    <property type="entry name" value="AB_hydrolase_fold"/>
</dbReference>
<protein>
    <submittedName>
        <fullName evidence="3">Alpha/beta hydrolase</fullName>
    </submittedName>
</protein>
<dbReference type="SUPFAM" id="SSF53474">
    <property type="entry name" value="alpha/beta-Hydrolases"/>
    <property type="match status" value="1"/>
</dbReference>
<dbReference type="RefSeq" id="WP_221024078.1">
    <property type="nucleotide sequence ID" value="NZ_JAIEZQ010000001.1"/>
</dbReference>
<organism evidence="3 4">
    <name type="scientific">Nocardioides jiangsuensis</name>
    <dbReference type="NCBI Taxonomy" id="2866161"/>
    <lineage>
        <taxon>Bacteria</taxon>
        <taxon>Bacillati</taxon>
        <taxon>Actinomycetota</taxon>
        <taxon>Actinomycetes</taxon>
        <taxon>Propionibacteriales</taxon>
        <taxon>Nocardioidaceae</taxon>
        <taxon>Nocardioides</taxon>
    </lineage>
</organism>
<evidence type="ECO:0000313" key="3">
    <source>
        <dbReference type="EMBL" id="MBY9074394.1"/>
    </source>
</evidence>
<dbReference type="InterPro" id="IPR000073">
    <property type="entry name" value="AB_hydrolase_1"/>
</dbReference>
<dbReference type="PRINTS" id="PR00111">
    <property type="entry name" value="ABHYDROLASE"/>
</dbReference>
<reference evidence="3 4" key="1">
    <citation type="submission" date="2021-08" db="EMBL/GenBank/DDBJ databases">
        <title>Nocardioides bacterium WL0053 sp. nov., isolated from the sediment.</title>
        <authorList>
            <person name="Wang L."/>
            <person name="Zhang D."/>
            <person name="Zhang A."/>
        </authorList>
    </citation>
    <scope>NUCLEOTIDE SEQUENCE [LARGE SCALE GENOMIC DNA]</scope>
    <source>
        <strain evidence="3 4">WL0053</strain>
    </source>
</reference>
<comment type="caution">
    <text evidence="3">The sequence shown here is derived from an EMBL/GenBank/DDBJ whole genome shotgun (WGS) entry which is preliminary data.</text>
</comment>
<keyword evidence="1 3" id="KW-0378">Hydrolase</keyword>
<evidence type="ECO:0000256" key="1">
    <source>
        <dbReference type="ARBA" id="ARBA00022801"/>
    </source>
</evidence>
<dbReference type="GO" id="GO:0016787">
    <property type="term" value="F:hydrolase activity"/>
    <property type="evidence" value="ECO:0007669"/>
    <property type="project" value="UniProtKB-KW"/>
</dbReference>
<dbReference type="InterPro" id="IPR000639">
    <property type="entry name" value="Epox_hydrolase-like"/>
</dbReference>
<proteinExistence type="predicted"/>
<feature type="domain" description="AB hydrolase-1" evidence="2">
    <location>
        <begin position="59"/>
        <end position="311"/>
    </location>
</feature>
<name>A0ABS7RIQ8_9ACTN</name>
<evidence type="ECO:0000259" key="2">
    <source>
        <dbReference type="Pfam" id="PF00561"/>
    </source>
</evidence>
<dbReference type="PRINTS" id="PR00412">
    <property type="entry name" value="EPOXHYDRLASE"/>
</dbReference>
<evidence type="ECO:0000313" key="4">
    <source>
        <dbReference type="Proteomes" id="UP000754710"/>
    </source>
</evidence>
<dbReference type="Proteomes" id="UP000754710">
    <property type="component" value="Unassembled WGS sequence"/>
</dbReference>
<dbReference type="Pfam" id="PF00561">
    <property type="entry name" value="Abhydrolase_1"/>
    <property type="match status" value="1"/>
</dbReference>
<dbReference type="PANTHER" id="PTHR43329">
    <property type="entry name" value="EPOXIDE HYDROLASE"/>
    <property type="match status" value="1"/>
</dbReference>
<dbReference type="Gene3D" id="3.40.50.1820">
    <property type="entry name" value="alpha/beta hydrolase"/>
    <property type="match status" value="1"/>
</dbReference>
<accession>A0ABS7RIQ8</accession>
<sequence length="328" mass="35805">MGAPPDTAGAIEIPGPWQHRYVAANGARFHVVEAQPISSPEPGGRSGGADLSAAPGDPPLVLLLHGFPEFWWTWRDQIRTLAAHGYRVAAMDLRGYGGSDKPPRGYDPLTLSRDVVGVVKALGERSAVLVGHGWGGYVAWAAAALHPREVSALCTVSAPHPNVMLSSLRSRNAVALRHLLAMQVPTLPERRLSRASTGFLRSHLESWSSPSSTFPDEETVATYQAALRLWPAPHCALEYHRWLFRSRFRGDGRQFHRYMQRPVAQPVCVVNGADDPALPRGGADRSQRQVTGPYETHALPGVGHFPHEEAPDAFDDVLLRWLAATGRD</sequence>
<dbReference type="EMBL" id="JAIEZQ010000001">
    <property type="protein sequence ID" value="MBY9074394.1"/>
    <property type="molecule type" value="Genomic_DNA"/>
</dbReference>
<keyword evidence="4" id="KW-1185">Reference proteome</keyword>